<gene>
    <name evidence="2" type="ORF">RZ57_04840</name>
</gene>
<feature type="chain" id="PRO_5042129448" evidence="1">
    <location>
        <begin position="20"/>
        <end position="160"/>
    </location>
</feature>
<accession>A0AAC8UCH4</accession>
<dbReference type="Proteomes" id="UP000060132">
    <property type="component" value="Chromosome"/>
</dbReference>
<dbReference type="Pfam" id="PF17311">
    <property type="entry name" value="DUF5358"/>
    <property type="match status" value="1"/>
</dbReference>
<name>A0AAC8UCH4_HAEDC</name>
<dbReference type="InterPro" id="IPR035279">
    <property type="entry name" value="DUF5358"/>
</dbReference>
<reference evidence="2 3" key="1">
    <citation type="journal article" date="2015" name="PLoS Negl. Trop. Dis.">
        <title>Haemophilus ducreyi Cutaneous Ulcer Strains Are Nearly Identical to Class I Genital Ulcer Strains.</title>
        <authorList>
            <person name="Gangaiah D."/>
            <person name="Webb K.M."/>
            <person name="Humphreys T.L."/>
            <person name="Fortney K.R."/>
            <person name="Toh E."/>
            <person name="Tai A."/>
            <person name="Katz S.S."/>
            <person name="Pillay A."/>
            <person name="Chen C.Y."/>
            <person name="Roberts S.A."/>
            <person name="Munson R.S.Jr."/>
            <person name="Spinola S.M."/>
        </authorList>
    </citation>
    <scope>NUCLEOTIDE SEQUENCE [LARGE SCALE GENOMIC DNA]</scope>
    <source>
        <strain evidence="3">CLU2</strain>
    </source>
</reference>
<proteinExistence type="predicted"/>
<organism evidence="2 3">
    <name type="scientific">Haemophilus ducreyi</name>
    <dbReference type="NCBI Taxonomy" id="730"/>
    <lineage>
        <taxon>Bacteria</taxon>
        <taxon>Pseudomonadati</taxon>
        <taxon>Pseudomonadota</taxon>
        <taxon>Gammaproteobacteria</taxon>
        <taxon>Pasteurellales</taxon>
        <taxon>Pasteurellaceae</taxon>
        <taxon>Haemophilus</taxon>
    </lineage>
</organism>
<evidence type="ECO:0000313" key="2">
    <source>
        <dbReference type="EMBL" id="AKO32484.1"/>
    </source>
</evidence>
<protein>
    <submittedName>
        <fullName evidence="2">Uncharacterized protein</fullName>
    </submittedName>
</protein>
<evidence type="ECO:0000256" key="1">
    <source>
        <dbReference type="SAM" id="SignalP"/>
    </source>
</evidence>
<sequence>MFKVFSTIFINIISISTFAQMSPANSSEMTNQSPNIITSEPKYKISATDTKILIRQLNNIEQCLFPELAGPNHQNIYNEWPVLENITMDYFQSNILKELIGAENLETIEQDAASQAYFENLYEQYNHQIANVDKARCENFKPIYQEIKQRISTSIPQIYK</sequence>
<dbReference type="AlphaFoldDB" id="A0AAC8UCH4"/>
<dbReference type="OMA" id="DKARCEN"/>
<keyword evidence="1" id="KW-0732">Signal</keyword>
<evidence type="ECO:0000313" key="3">
    <source>
        <dbReference type="Proteomes" id="UP000060132"/>
    </source>
</evidence>
<dbReference type="EMBL" id="CP011219">
    <property type="protein sequence ID" value="AKO32484.1"/>
    <property type="molecule type" value="Genomic_DNA"/>
</dbReference>
<feature type="signal peptide" evidence="1">
    <location>
        <begin position="1"/>
        <end position="19"/>
    </location>
</feature>